<dbReference type="AlphaFoldDB" id="A0A7J3M3F0"/>
<keyword evidence="1" id="KW-0004">4Fe-4S</keyword>
<dbReference type="InterPro" id="IPR050954">
    <property type="entry name" value="ET_IronSulfur_Cluster-Binding"/>
</dbReference>
<dbReference type="Gene3D" id="3.30.70.20">
    <property type="match status" value="2"/>
</dbReference>
<protein>
    <submittedName>
        <fullName evidence="6">4Fe-4S dicluster domain-containing protein</fullName>
    </submittedName>
</protein>
<dbReference type="CDD" id="cd10551">
    <property type="entry name" value="PsrB"/>
    <property type="match status" value="1"/>
</dbReference>
<dbReference type="SUPFAM" id="SSF54862">
    <property type="entry name" value="4Fe-4S ferredoxins"/>
    <property type="match status" value="1"/>
</dbReference>
<dbReference type="GO" id="GO:0046872">
    <property type="term" value="F:metal ion binding"/>
    <property type="evidence" value="ECO:0007669"/>
    <property type="project" value="UniProtKB-KW"/>
</dbReference>
<evidence type="ECO:0000256" key="4">
    <source>
        <dbReference type="ARBA" id="ARBA00023014"/>
    </source>
</evidence>
<feature type="domain" description="4Fe-4S ferredoxin-type" evidence="5">
    <location>
        <begin position="43"/>
        <end position="73"/>
    </location>
</feature>
<evidence type="ECO:0000256" key="1">
    <source>
        <dbReference type="ARBA" id="ARBA00022485"/>
    </source>
</evidence>
<dbReference type="PROSITE" id="PS00198">
    <property type="entry name" value="4FE4S_FER_1"/>
    <property type="match status" value="1"/>
</dbReference>
<keyword evidence="2" id="KW-0479">Metal-binding</keyword>
<dbReference type="InterPro" id="IPR017896">
    <property type="entry name" value="4Fe4S_Fe-S-bd"/>
</dbReference>
<reference evidence="6" key="1">
    <citation type="journal article" date="2020" name="mSystems">
        <title>Genome- and Community-Level Interaction Insights into Carbon Utilization and Element Cycling Functions of Hydrothermarchaeota in Hydrothermal Sediment.</title>
        <authorList>
            <person name="Zhou Z."/>
            <person name="Liu Y."/>
            <person name="Xu W."/>
            <person name="Pan J."/>
            <person name="Luo Z.H."/>
            <person name="Li M."/>
        </authorList>
    </citation>
    <scope>NUCLEOTIDE SEQUENCE [LARGE SCALE GENOMIC DNA]</scope>
    <source>
        <strain evidence="6">SpSt-587</strain>
    </source>
</reference>
<dbReference type="PANTHER" id="PTHR43177">
    <property type="entry name" value="PROTEIN NRFC"/>
    <property type="match status" value="1"/>
</dbReference>
<feature type="domain" description="4Fe-4S ferredoxin-type" evidence="5">
    <location>
        <begin position="135"/>
        <end position="164"/>
    </location>
</feature>
<evidence type="ECO:0000256" key="2">
    <source>
        <dbReference type="ARBA" id="ARBA00022723"/>
    </source>
</evidence>
<evidence type="ECO:0000256" key="3">
    <source>
        <dbReference type="ARBA" id="ARBA00023004"/>
    </source>
</evidence>
<dbReference type="EMBL" id="DSYZ01000127">
    <property type="protein sequence ID" value="HGT83413.1"/>
    <property type="molecule type" value="Genomic_DNA"/>
</dbReference>
<gene>
    <name evidence="6" type="ORF">ENT52_06785</name>
</gene>
<feature type="domain" description="4Fe-4S ferredoxin-type" evidence="5">
    <location>
        <begin position="103"/>
        <end position="134"/>
    </location>
</feature>
<dbReference type="GO" id="GO:0016491">
    <property type="term" value="F:oxidoreductase activity"/>
    <property type="evidence" value="ECO:0007669"/>
    <property type="project" value="UniProtKB-ARBA"/>
</dbReference>
<organism evidence="6">
    <name type="scientific">Archaeoglobus fulgidus</name>
    <dbReference type="NCBI Taxonomy" id="2234"/>
    <lineage>
        <taxon>Archaea</taxon>
        <taxon>Methanobacteriati</taxon>
        <taxon>Methanobacteriota</taxon>
        <taxon>Archaeoglobi</taxon>
        <taxon>Archaeoglobales</taxon>
        <taxon>Archaeoglobaceae</taxon>
        <taxon>Archaeoglobus</taxon>
    </lineage>
</organism>
<accession>A0A7J3M3F0</accession>
<keyword evidence="4" id="KW-0411">Iron-sulfur</keyword>
<comment type="caution">
    <text evidence="6">The sequence shown here is derived from an EMBL/GenBank/DDBJ whole genome shotgun (WGS) entry which is preliminary data.</text>
</comment>
<dbReference type="Pfam" id="PF13247">
    <property type="entry name" value="Fer4_11"/>
    <property type="match status" value="1"/>
</dbReference>
<evidence type="ECO:0000313" key="6">
    <source>
        <dbReference type="EMBL" id="HGT83413.1"/>
    </source>
</evidence>
<proteinExistence type="predicted"/>
<dbReference type="GO" id="GO:0051539">
    <property type="term" value="F:4 iron, 4 sulfur cluster binding"/>
    <property type="evidence" value="ECO:0007669"/>
    <property type="project" value="UniProtKB-KW"/>
</dbReference>
<sequence length="238" mass="26901">MFFTNYSQWRWSMRRRDFLKVVLSIPLASLASVPVIAEKKSSFAMIVDVKKCIGCGKCVIACKIENSVPMDLPISRTWIEGYFDGKKIVMNTKENPFLNVKAEKGIFVPKLCNHCSNAPCVNVCPVGARFHTKEGVVLVDKETCIGCKYCIVACPYGATFVNPEEKITDKCTFCYHRVKRNLRPACVLVCPTGARIFEELREGSEVYEILKKSRYSVLKPETGTNPKVFYLNLDMVVE</sequence>
<dbReference type="PROSITE" id="PS51379">
    <property type="entry name" value="4FE4S_FER_2"/>
    <property type="match status" value="3"/>
</dbReference>
<evidence type="ECO:0000259" key="5">
    <source>
        <dbReference type="PROSITE" id="PS51379"/>
    </source>
</evidence>
<keyword evidence="3" id="KW-0408">Iron</keyword>
<dbReference type="Pfam" id="PF12800">
    <property type="entry name" value="Fer4_4"/>
    <property type="match status" value="1"/>
</dbReference>
<dbReference type="PANTHER" id="PTHR43177:SF3">
    <property type="entry name" value="PROTEIN NRFC HOMOLOG"/>
    <property type="match status" value="1"/>
</dbReference>
<name>A0A7J3M3F0_ARCFL</name>
<dbReference type="InterPro" id="IPR017900">
    <property type="entry name" value="4Fe4S_Fe_S_CS"/>
</dbReference>